<keyword evidence="1" id="KW-0472">Membrane</keyword>
<evidence type="ECO:0000256" key="1">
    <source>
        <dbReference type="SAM" id="Phobius"/>
    </source>
</evidence>
<proteinExistence type="predicted"/>
<sequence length="69" mass="7585">MNSGKICKTLIFVCTIGGISIWFYNSQNKKDSDEGSSLFSTSVKTKEKCVPEVIVEKCTSVPAPTFDFV</sequence>
<dbReference type="AlphaFoldDB" id="A0AAN9A9U9"/>
<accession>A0AAN9A9U9</accession>
<evidence type="ECO:0000313" key="3">
    <source>
        <dbReference type="Proteomes" id="UP001381693"/>
    </source>
</evidence>
<feature type="non-terminal residue" evidence="2">
    <location>
        <position position="69"/>
    </location>
</feature>
<dbReference type="EMBL" id="JAXCGZ010006247">
    <property type="protein sequence ID" value="KAK7079943.1"/>
    <property type="molecule type" value="Genomic_DNA"/>
</dbReference>
<feature type="transmembrane region" description="Helical" evidence="1">
    <location>
        <begin position="7"/>
        <end position="24"/>
    </location>
</feature>
<organism evidence="2 3">
    <name type="scientific">Halocaridina rubra</name>
    <name type="common">Hawaiian red shrimp</name>
    <dbReference type="NCBI Taxonomy" id="373956"/>
    <lineage>
        <taxon>Eukaryota</taxon>
        <taxon>Metazoa</taxon>
        <taxon>Ecdysozoa</taxon>
        <taxon>Arthropoda</taxon>
        <taxon>Crustacea</taxon>
        <taxon>Multicrustacea</taxon>
        <taxon>Malacostraca</taxon>
        <taxon>Eumalacostraca</taxon>
        <taxon>Eucarida</taxon>
        <taxon>Decapoda</taxon>
        <taxon>Pleocyemata</taxon>
        <taxon>Caridea</taxon>
        <taxon>Atyoidea</taxon>
        <taxon>Atyidae</taxon>
        <taxon>Halocaridina</taxon>
    </lineage>
</organism>
<dbReference type="Proteomes" id="UP001381693">
    <property type="component" value="Unassembled WGS sequence"/>
</dbReference>
<gene>
    <name evidence="2" type="ORF">SK128_006736</name>
</gene>
<reference evidence="2 3" key="1">
    <citation type="submission" date="2023-11" db="EMBL/GenBank/DDBJ databases">
        <title>Halocaridina rubra genome assembly.</title>
        <authorList>
            <person name="Smith C."/>
        </authorList>
    </citation>
    <scope>NUCLEOTIDE SEQUENCE [LARGE SCALE GENOMIC DNA]</scope>
    <source>
        <strain evidence="2">EP-1</strain>
        <tissue evidence="2">Whole</tissue>
    </source>
</reference>
<comment type="caution">
    <text evidence="2">The sequence shown here is derived from an EMBL/GenBank/DDBJ whole genome shotgun (WGS) entry which is preliminary data.</text>
</comment>
<keyword evidence="1" id="KW-0812">Transmembrane</keyword>
<evidence type="ECO:0000313" key="2">
    <source>
        <dbReference type="EMBL" id="KAK7079943.1"/>
    </source>
</evidence>
<keyword evidence="1" id="KW-1133">Transmembrane helix</keyword>
<name>A0AAN9A9U9_HALRR</name>
<keyword evidence="3" id="KW-1185">Reference proteome</keyword>
<protein>
    <submittedName>
        <fullName evidence="2">Uncharacterized protein</fullName>
    </submittedName>
</protein>